<comment type="caution">
    <text evidence="2">The sequence shown here is derived from an EMBL/GenBank/DDBJ whole genome shotgun (WGS) entry which is preliminary data.</text>
</comment>
<feature type="transmembrane region" description="Helical" evidence="1">
    <location>
        <begin position="7"/>
        <end position="28"/>
    </location>
</feature>
<dbReference type="Proteomes" id="UP000746649">
    <property type="component" value="Unassembled WGS sequence"/>
</dbReference>
<dbReference type="RefSeq" id="WP_200035524.1">
    <property type="nucleotide sequence ID" value="NZ_JADWND010000006.1"/>
</dbReference>
<dbReference type="EMBL" id="JADWND010000006">
    <property type="protein sequence ID" value="MBJ8382034.1"/>
    <property type="molecule type" value="Genomic_DNA"/>
</dbReference>
<accession>A0ABS0ZUH5</accession>
<evidence type="ECO:0000313" key="2">
    <source>
        <dbReference type="EMBL" id="MBJ8382034.1"/>
    </source>
</evidence>
<evidence type="ECO:0000313" key="3">
    <source>
        <dbReference type="Proteomes" id="UP000746649"/>
    </source>
</evidence>
<keyword evidence="1" id="KW-0472">Membrane</keyword>
<name>A0ABS0ZUH5_9ENTR</name>
<reference evidence="2 3" key="1">
    <citation type="submission" date="2020-11" db="EMBL/GenBank/DDBJ databases">
        <title>Enhanced detection system for hospital associated transmission using whole genome sequencing surveillance.</title>
        <authorList>
            <person name="Harrison L.H."/>
            <person name="Van Tyne D."/>
            <person name="Marsh J.W."/>
            <person name="Griffith M.P."/>
            <person name="Snyder D.J."/>
            <person name="Cooper V.S."/>
            <person name="Mustapha M."/>
        </authorList>
    </citation>
    <scope>NUCLEOTIDE SEQUENCE [LARGE SCALE GENOMIC DNA]</scope>
    <source>
        <strain evidence="2 3">CB00117</strain>
    </source>
</reference>
<evidence type="ECO:0000256" key="1">
    <source>
        <dbReference type="SAM" id="Phobius"/>
    </source>
</evidence>
<evidence type="ECO:0008006" key="4">
    <source>
        <dbReference type="Google" id="ProtNLM"/>
    </source>
</evidence>
<protein>
    <recommendedName>
        <fullName evidence="4">FidL-like membrane protein</fullName>
    </recommendedName>
</protein>
<organism evidence="2 3">
    <name type="scientific">Citrobacter sedlakii</name>
    <dbReference type="NCBI Taxonomy" id="67826"/>
    <lineage>
        <taxon>Bacteria</taxon>
        <taxon>Pseudomonadati</taxon>
        <taxon>Pseudomonadota</taxon>
        <taxon>Gammaproteobacteria</taxon>
        <taxon>Enterobacterales</taxon>
        <taxon>Enterobacteriaceae</taxon>
        <taxon>Citrobacter</taxon>
        <taxon>Citrobacter freundii complex</taxon>
    </lineage>
</organism>
<sequence length="160" mass="18632">MNKRSVLISWGVICVMAVLTSTIYVYHWHKQYEFSCQGIVNSFGRNVTVQHFINVKVADGKGRFDIIEQVHVSEKQSPKKIINTLFFHYSREDNALIMVSDNDNQYADYLKPVTSIPDFFLYQDRGLTVKVVPVNRNAYLFIDGETPVFYCSKKEFFEIK</sequence>
<proteinExistence type="predicted"/>
<keyword evidence="1" id="KW-0812">Transmembrane</keyword>
<keyword evidence="1" id="KW-1133">Transmembrane helix</keyword>
<gene>
    <name evidence="2" type="ORF">I6M88_13800</name>
</gene>
<keyword evidence="3" id="KW-1185">Reference proteome</keyword>